<evidence type="ECO:0000313" key="1">
    <source>
        <dbReference type="EMBL" id="KAI4859240.1"/>
    </source>
</evidence>
<keyword evidence="1" id="KW-0808">Transferase</keyword>
<keyword evidence="2" id="KW-1185">Reference proteome</keyword>
<name>A0ACB9YIK2_9PEZI</name>
<reference evidence="1 2" key="1">
    <citation type="journal article" date="2022" name="New Phytol.">
        <title>Ecological generalism drives hyperdiversity of secondary metabolite gene clusters in xylarialean endophytes.</title>
        <authorList>
            <person name="Franco M.E.E."/>
            <person name="Wisecaver J.H."/>
            <person name="Arnold A.E."/>
            <person name="Ju Y.M."/>
            <person name="Slot J.C."/>
            <person name="Ahrendt S."/>
            <person name="Moore L.P."/>
            <person name="Eastman K.E."/>
            <person name="Scott K."/>
            <person name="Konkel Z."/>
            <person name="Mondo S.J."/>
            <person name="Kuo A."/>
            <person name="Hayes R.D."/>
            <person name="Haridas S."/>
            <person name="Andreopoulos B."/>
            <person name="Riley R."/>
            <person name="LaButti K."/>
            <person name="Pangilinan J."/>
            <person name="Lipzen A."/>
            <person name="Amirebrahimi M."/>
            <person name="Yan J."/>
            <person name="Adam C."/>
            <person name="Keymanesh K."/>
            <person name="Ng V."/>
            <person name="Louie K."/>
            <person name="Northen T."/>
            <person name="Drula E."/>
            <person name="Henrissat B."/>
            <person name="Hsieh H.M."/>
            <person name="Youens-Clark K."/>
            <person name="Lutzoni F."/>
            <person name="Miadlikowska J."/>
            <person name="Eastwood D.C."/>
            <person name="Hamelin R.C."/>
            <person name="Grigoriev I.V."/>
            <person name="U'Ren J.M."/>
        </authorList>
    </citation>
    <scope>NUCLEOTIDE SEQUENCE [LARGE SCALE GENOMIC DNA]</scope>
    <source>
        <strain evidence="1 2">CBS 119005</strain>
    </source>
</reference>
<organism evidence="1 2">
    <name type="scientific">Hypoxylon rubiginosum</name>
    <dbReference type="NCBI Taxonomy" id="110542"/>
    <lineage>
        <taxon>Eukaryota</taxon>
        <taxon>Fungi</taxon>
        <taxon>Dikarya</taxon>
        <taxon>Ascomycota</taxon>
        <taxon>Pezizomycotina</taxon>
        <taxon>Sordariomycetes</taxon>
        <taxon>Xylariomycetidae</taxon>
        <taxon>Xylariales</taxon>
        <taxon>Hypoxylaceae</taxon>
        <taxon>Hypoxylon</taxon>
    </lineage>
</organism>
<comment type="caution">
    <text evidence="1">The sequence shown here is derived from an EMBL/GenBank/DDBJ whole genome shotgun (WGS) entry which is preliminary data.</text>
</comment>
<sequence length="383" mass="42823">MQRPLLRNRIEDVEEVRMYGPGGLHPVDIGDVIGSDNCQYEVVHKLGHGGFSTVCLVRSHGPVSSHFALKIIRADVTDINELRILQHLGCVDGLGHPNVVTLYDSFKVTSPNGTRQCLVFPVLGPSLQDFKVVDALPAPVRLQICQQITSAMAYLHDRGICHGDLTASNVVFEIPDIQSMSLDQLLELLGPIRTELERAALSGLNYSSLARARIVDFGQAFFANQPPPSLGVPIDFFPPELCFGYLPSPKSDIWHLACVLWKVHCSAFIFPTFFEIFEVLVSNAVLYLGPLPQHWMGRFDYEKYGYREPGIEQVTTEPAVWFEDKPPEQSVLGRLSTKAPHLTACQREEFVKLLRDMLAFEPDNRLSAEDVVKRLNSPAFLDE</sequence>
<protein>
    <submittedName>
        <fullName evidence="1">Kinase domain-containing protein</fullName>
    </submittedName>
</protein>
<evidence type="ECO:0000313" key="2">
    <source>
        <dbReference type="Proteomes" id="UP001497700"/>
    </source>
</evidence>
<gene>
    <name evidence="1" type="ORF">F4820DRAFT_467186</name>
</gene>
<dbReference type="EMBL" id="MU393647">
    <property type="protein sequence ID" value="KAI4859240.1"/>
    <property type="molecule type" value="Genomic_DNA"/>
</dbReference>
<proteinExistence type="predicted"/>
<dbReference type="Proteomes" id="UP001497700">
    <property type="component" value="Unassembled WGS sequence"/>
</dbReference>
<keyword evidence="1" id="KW-0418">Kinase</keyword>
<accession>A0ACB9YIK2</accession>